<evidence type="ECO:0000256" key="1">
    <source>
        <dbReference type="ARBA" id="ARBA00022729"/>
    </source>
</evidence>
<name>A0ABR8ZI58_9FLAO</name>
<dbReference type="Pfam" id="PF03382">
    <property type="entry name" value="DUF285"/>
    <property type="match status" value="1"/>
</dbReference>
<organism evidence="4 5">
    <name type="scientific">Chryseobacterium caseinilyticum</name>
    <dbReference type="NCBI Taxonomy" id="2771428"/>
    <lineage>
        <taxon>Bacteria</taxon>
        <taxon>Pseudomonadati</taxon>
        <taxon>Bacteroidota</taxon>
        <taxon>Flavobacteriia</taxon>
        <taxon>Flavobacteriales</taxon>
        <taxon>Weeksellaceae</taxon>
        <taxon>Chryseobacterium group</taxon>
        <taxon>Chryseobacterium</taxon>
    </lineage>
</organism>
<dbReference type="RefSeq" id="WP_191738186.1">
    <property type="nucleotide sequence ID" value="NZ_JACYFS010000009.1"/>
</dbReference>
<feature type="chain" id="PRO_5045793434" evidence="2">
    <location>
        <begin position="20"/>
        <end position="557"/>
    </location>
</feature>
<evidence type="ECO:0000313" key="4">
    <source>
        <dbReference type="EMBL" id="MBD8084416.1"/>
    </source>
</evidence>
<evidence type="ECO:0000256" key="2">
    <source>
        <dbReference type="SAM" id="SignalP"/>
    </source>
</evidence>
<dbReference type="NCBIfam" id="TIGR04183">
    <property type="entry name" value="Por_Secre_tail"/>
    <property type="match status" value="1"/>
</dbReference>
<gene>
    <name evidence="4" type="ORF">IC610_18575</name>
</gene>
<dbReference type="NCBIfam" id="TIGR02167">
    <property type="entry name" value="Liste_lipo_26"/>
    <property type="match status" value="5"/>
</dbReference>
<sequence>MKRSVFTLIILMFCFFPKAQNEFITTWKPAIYPNQSAANASSPSTTSQAWAPFRGNNYTIYWEEVGYPSHNMTMNNVTSTHQVLLDFGTPLNPLIQNATYKVKVTSGNGNFHSITFRDDFQNMSQNLFHGDSSKIIEINQWGNTVWSSMRGAFFGCRNVNMTATDSPNLNNVSDMSYMFGNCEALTGNATINNWNTSAVTTLAGTFSGCLLFNQPIGNWNTSNVQNMTSTFTSAQNFNQPIGNWNTSNVTTMASMFNTAKSFNQPIGSWNTANLTNVSYMFSNAWAFNQPIGSWNTSQINTMEGMFAWTKAFSQPIGNWSTSNVTTMNSMFFTATAFNQPIGNWNTSKVTTTNAMFFTATAFNQDLSNWNTSLITNSQSMFNGASSFNQNLGSWNLSSLLLGQGMFFNSGLNCQNYDSTIYGWSLNPATPNNISLQSASPLTYTHPAAVAARNYLINTKGWTFIGDTYNPTCESDLSTSEVTLANELSIYPNPASEYIYFKGEKNIDSYKIFDSSGRIVLQKKLNEEKIDVRNLIKGNYLLEIKGKVSVKNFKFVKK</sequence>
<accession>A0ABR8ZI58</accession>
<keyword evidence="5" id="KW-1185">Reference proteome</keyword>
<feature type="signal peptide" evidence="2">
    <location>
        <begin position="1"/>
        <end position="19"/>
    </location>
</feature>
<dbReference type="InterPro" id="IPR026444">
    <property type="entry name" value="Secre_tail"/>
</dbReference>
<evidence type="ECO:0000259" key="3">
    <source>
        <dbReference type="Pfam" id="PF18962"/>
    </source>
</evidence>
<dbReference type="Pfam" id="PF18962">
    <property type="entry name" value="Por_Secre_tail"/>
    <property type="match status" value="1"/>
</dbReference>
<evidence type="ECO:0000313" key="5">
    <source>
        <dbReference type="Proteomes" id="UP000637299"/>
    </source>
</evidence>
<feature type="domain" description="Secretion system C-terminal sorting" evidence="3">
    <location>
        <begin position="489"/>
        <end position="548"/>
    </location>
</feature>
<dbReference type="Proteomes" id="UP000637299">
    <property type="component" value="Unassembled WGS sequence"/>
</dbReference>
<protein>
    <submittedName>
        <fullName evidence="4">BspA family leucine-rich repeat surface protein</fullName>
    </submittedName>
</protein>
<reference evidence="4 5" key="1">
    <citation type="submission" date="2020-09" db="EMBL/GenBank/DDBJ databases">
        <title>Genome seq and assembly of Chryseobacterium sp.</title>
        <authorList>
            <person name="Chhetri G."/>
        </authorList>
    </citation>
    <scope>NUCLEOTIDE SEQUENCE [LARGE SCALE GENOMIC DNA]</scope>
    <source>
        <strain evidence="4 5">GCR10</strain>
    </source>
</reference>
<dbReference type="InterPro" id="IPR005046">
    <property type="entry name" value="DUF285"/>
</dbReference>
<comment type="caution">
    <text evidence="4">The sequence shown here is derived from an EMBL/GenBank/DDBJ whole genome shotgun (WGS) entry which is preliminary data.</text>
</comment>
<dbReference type="InterPro" id="IPR011889">
    <property type="entry name" value="Liste_lipo_26"/>
</dbReference>
<dbReference type="EMBL" id="JACYFS010000009">
    <property type="protein sequence ID" value="MBD8084416.1"/>
    <property type="molecule type" value="Genomic_DNA"/>
</dbReference>
<keyword evidence="1 2" id="KW-0732">Signal</keyword>
<proteinExistence type="predicted"/>